<gene>
    <name evidence="1" type="ORF">I543_0436</name>
</gene>
<dbReference type="EMBL" id="JAOF01000001">
    <property type="protein sequence ID" value="EUA49191.1"/>
    <property type="molecule type" value="Genomic_DNA"/>
</dbReference>
<organism evidence="1 2">
    <name type="scientific">Mycobacteroides abscessus 21</name>
    <dbReference type="NCBI Taxonomy" id="1299324"/>
    <lineage>
        <taxon>Bacteria</taxon>
        <taxon>Bacillati</taxon>
        <taxon>Actinomycetota</taxon>
        <taxon>Actinomycetes</taxon>
        <taxon>Mycobacteriales</taxon>
        <taxon>Mycobacteriaceae</taxon>
        <taxon>Mycobacteroides</taxon>
        <taxon>Mycobacteroides abscessus</taxon>
    </lineage>
</organism>
<dbReference type="Proteomes" id="UP000020103">
    <property type="component" value="Unassembled WGS sequence"/>
</dbReference>
<accession>A0A829Q9H7</accession>
<proteinExistence type="predicted"/>
<comment type="caution">
    <text evidence="1">The sequence shown here is derived from an EMBL/GenBank/DDBJ whole genome shotgun (WGS) entry which is preliminary data.</text>
</comment>
<protein>
    <submittedName>
        <fullName evidence="1">Uncharacterized protein</fullName>
    </submittedName>
</protein>
<evidence type="ECO:0000313" key="2">
    <source>
        <dbReference type="Proteomes" id="UP000020103"/>
    </source>
</evidence>
<evidence type="ECO:0000313" key="1">
    <source>
        <dbReference type="EMBL" id="EUA49191.1"/>
    </source>
</evidence>
<dbReference type="AlphaFoldDB" id="A0A829Q9H7"/>
<sequence>MISDDVRGVQKLAVPQRANGALLLIGQQDSSAKLGLVKTEFGCSFGVGAFDRAQM</sequence>
<name>A0A829Q9H7_9MYCO</name>
<reference evidence="1 2" key="1">
    <citation type="submission" date="2013-12" db="EMBL/GenBank/DDBJ databases">
        <authorList>
            <person name="Madinger N."/>
            <person name="Lenaerts A."/>
            <person name="Ordway D."/>
            <person name="DeGroote M.A."/>
            <person name="Parker T."/>
            <person name="Sizemore C."/>
            <person name="Tallon L.J."/>
            <person name="Sadzewicz L.K."/>
            <person name="Sengamalay N."/>
            <person name="Fraser C.M."/>
            <person name="Hine E."/>
            <person name="Shefchek K.A."/>
            <person name="Das S.P."/>
            <person name="Tettelin H."/>
        </authorList>
    </citation>
    <scope>NUCLEOTIDE SEQUENCE [LARGE SCALE GENOMIC DNA]</scope>
    <source>
        <strain evidence="1 2">21</strain>
    </source>
</reference>